<protein>
    <recommendedName>
        <fullName evidence="3">Acetyl-CoA acetyltransferase</fullName>
    </recommendedName>
</protein>
<organism evidence="1 2">
    <name type="scientific">Oceanospirillum sediminis</name>
    <dbReference type="NCBI Taxonomy" id="2760088"/>
    <lineage>
        <taxon>Bacteria</taxon>
        <taxon>Pseudomonadati</taxon>
        <taxon>Pseudomonadota</taxon>
        <taxon>Gammaproteobacteria</taxon>
        <taxon>Oceanospirillales</taxon>
        <taxon>Oceanospirillaceae</taxon>
        <taxon>Oceanospirillum</taxon>
    </lineage>
</organism>
<evidence type="ECO:0008006" key="3">
    <source>
        <dbReference type="Google" id="ProtNLM"/>
    </source>
</evidence>
<evidence type="ECO:0000313" key="1">
    <source>
        <dbReference type="EMBL" id="MBB1485977.1"/>
    </source>
</evidence>
<name>A0A839INC2_9GAMM</name>
<dbReference type="EMBL" id="JACJFM010000004">
    <property type="protein sequence ID" value="MBB1485977.1"/>
    <property type="molecule type" value="Genomic_DNA"/>
</dbReference>
<dbReference type="GO" id="GO:0016746">
    <property type="term" value="F:acyltransferase activity"/>
    <property type="evidence" value="ECO:0007669"/>
    <property type="project" value="InterPro"/>
</dbReference>
<dbReference type="InterPro" id="IPR016039">
    <property type="entry name" value="Thiolase-like"/>
</dbReference>
<dbReference type="Gene3D" id="3.40.47.10">
    <property type="match status" value="1"/>
</dbReference>
<comment type="caution">
    <text evidence="1">The sequence shown here is derived from an EMBL/GenBank/DDBJ whole genome shotgun (WGS) entry which is preliminary data.</text>
</comment>
<proteinExistence type="predicted"/>
<keyword evidence="2" id="KW-1185">Reference proteome</keyword>
<evidence type="ECO:0000313" key="2">
    <source>
        <dbReference type="Proteomes" id="UP000565262"/>
    </source>
</evidence>
<reference evidence="1 2" key="1">
    <citation type="submission" date="2020-08" db="EMBL/GenBank/DDBJ databases">
        <title>Oceanospirillum sp. nov. isolated from marine sediment.</title>
        <authorList>
            <person name="Ji X."/>
        </authorList>
    </citation>
    <scope>NUCLEOTIDE SEQUENCE [LARGE SCALE GENOMIC DNA]</scope>
    <source>
        <strain evidence="1 2">D5</strain>
    </source>
</reference>
<sequence>MANGIIISAQRNIDQAGDISASLNILEQAREAGLKQASLSIDPLSTDWNSPLEEGHFRSGCGPIEALAVANRMISQSEADVVAIRGRDYLKSEYSREERHQLMTIYEDDISIPEAYTQLTRHFCRLQGLSEQEFINLRDQIFQNLSRTAEQQGISLPDQRWFTPLTDLFRGVDCANPGIDFDGILIVAHPDIVNSLETSMPPVKVCGTGIGIADQDGPHYTQTLAEYHALEKALHYASIQSGIDLCQSIRSPEVLLDAYTCYPVVPLALLIISGAATTPEAISEFLATRPLTQTGGMNLARAPWNNPALNGLIAMCEALQQAPGQTGIVHGNGGLGYKQGLAVLSSNV</sequence>
<dbReference type="AlphaFoldDB" id="A0A839INC2"/>
<dbReference type="Proteomes" id="UP000565262">
    <property type="component" value="Unassembled WGS sequence"/>
</dbReference>
<dbReference type="RefSeq" id="WP_182807757.1">
    <property type="nucleotide sequence ID" value="NZ_JACJFM010000004.1"/>
</dbReference>
<accession>A0A839INC2</accession>
<gene>
    <name evidence="1" type="ORF">H4O21_05065</name>
</gene>